<accession>A0ABV8Y1A9</accession>
<dbReference type="RefSeq" id="WP_344231081.1">
    <property type="nucleotide sequence ID" value="NZ_BAAALH010000003.1"/>
</dbReference>
<dbReference type="InterPro" id="IPR010985">
    <property type="entry name" value="Ribbon_hlx_hlx"/>
</dbReference>
<organism evidence="2 3">
    <name type="scientific">Citricoccus alkalitolerans</name>
    <dbReference type="NCBI Taxonomy" id="246603"/>
    <lineage>
        <taxon>Bacteria</taxon>
        <taxon>Bacillati</taxon>
        <taxon>Actinomycetota</taxon>
        <taxon>Actinomycetes</taxon>
        <taxon>Micrococcales</taxon>
        <taxon>Micrococcaceae</taxon>
        <taxon>Citricoccus</taxon>
    </lineage>
</organism>
<dbReference type="Proteomes" id="UP001595965">
    <property type="component" value="Unassembled WGS sequence"/>
</dbReference>
<proteinExistence type="inferred from homology"/>
<gene>
    <name evidence="2" type="ORF">ACFO0K_15130</name>
</gene>
<sequence length="79" mass="8841">MATMNVSLPDGLKEFVETQVGERGYGTSSEFVRDLIRREQARTQLRALLVEGMGSGPGSEMDEAYFQRMRERIRLSGAA</sequence>
<dbReference type="Gene3D" id="1.10.1220.10">
    <property type="entry name" value="Met repressor-like"/>
    <property type="match status" value="1"/>
</dbReference>
<keyword evidence="3" id="KW-1185">Reference proteome</keyword>
<evidence type="ECO:0000256" key="1">
    <source>
        <dbReference type="ARBA" id="ARBA00008580"/>
    </source>
</evidence>
<dbReference type="InterPro" id="IPR013321">
    <property type="entry name" value="Arc_rbn_hlx_hlx"/>
</dbReference>
<reference evidence="3" key="1">
    <citation type="journal article" date="2019" name="Int. J. Syst. Evol. Microbiol.">
        <title>The Global Catalogue of Microorganisms (GCM) 10K type strain sequencing project: providing services to taxonomists for standard genome sequencing and annotation.</title>
        <authorList>
            <consortium name="The Broad Institute Genomics Platform"/>
            <consortium name="The Broad Institute Genome Sequencing Center for Infectious Disease"/>
            <person name="Wu L."/>
            <person name="Ma J."/>
        </authorList>
    </citation>
    <scope>NUCLEOTIDE SEQUENCE [LARGE SCALE GENOMIC DNA]</scope>
    <source>
        <strain evidence="3">CGMCC 1.12125</strain>
    </source>
</reference>
<name>A0ABV8Y1A9_9MICC</name>
<dbReference type="InterPro" id="IPR022789">
    <property type="entry name" value="ParD"/>
</dbReference>
<dbReference type="PANTHER" id="PTHR36582:SF2">
    <property type="entry name" value="ANTITOXIN PARD"/>
    <property type="match status" value="1"/>
</dbReference>
<dbReference type="EMBL" id="JBHSEN010000003">
    <property type="protein sequence ID" value="MFC4431001.1"/>
    <property type="molecule type" value="Genomic_DNA"/>
</dbReference>
<dbReference type="PANTHER" id="PTHR36582">
    <property type="entry name" value="ANTITOXIN PARD"/>
    <property type="match status" value="1"/>
</dbReference>
<dbReference type="CDD" id="cd22231">
    <property type="entry name" value="RHH_NikR_HicB-like"/>
    <property type="match status" value="1"/>
</dbReference>
<evidence type="ECO:0000313" key="3">
    <source>
        <dbReference type="Proteomes" id="UP001595965"/>
    </source>
</evidence>
<comment type="caution">
    <text evidence="2">The sequence shown here is derived from an EMBL/GenBank/DDBJ whole genome shotgun (WGS) entry which is preliminary data.</text>
</comment>
<protein>
    <submittedName>
        <fullName evidence="2">Type II toxin-antitoxin system ParD family antitoxin</fullName>
    </submittedName>
</protein>
<comment type="similarity">
    <text evidence="1">Belongs to the ParD antitoxin family.</text>
</comment>
<evidence type="ECO:0000313" key="2">
    <source>
        <dbReference type="EMBL" id="MFC4431001.1"/>
    </source>
</evidence>
<dbReference type="SUPFAM" id="SSF47598">
    <property type="entry name" value="Ribbon-helix-helix"/>
    <property type="match status" value="1"/>
</dbReference>
<dbReference type="Pfam" id="PF03693">
    <property type="entry name" value="ParD_antitoxin"/>
    <property type="match status" value="1"/>
</dbReference>